<dbReference type="AlphaFoldDB" id="A0A840BVU5"/>
<evidence type="ECO:0000313" key="5">
    <source>
        <dbReference type="EMBL" id="MBB4017090.1"/>
    </source>
</evidence>
<evidence type="ECO:0000256" key="1">
    <source>
        <dbReference type="ARBA" id="ARBA00010062"/>
    </source>
</evidence>
<sequence length="412" mass="41798">MTRFLARNLARPDATPSLWRRLKQAALVLATSALVASCSGGLSNMTGTDGAGTEPAAPSVPGTTIGTGNVKVALLLPLSAGGQAGAAAVSLRNAAELAMSEFSQPDIQILVKDDRGTADGARAAAQSAISEGAELILGPLFADAVRAAGQVARGAGRPVIAFSTDAGAAAPGVYLLSFMPESEVERVVAYAARQGQRSFAALIPNTAYGRVAQAAFQTAVARNGGRIVAMETFDRANAAAQAAKIAAVAGGASPQVNAVFIPDSGDSLIAVAQALQGAGVDPQKVRMLGTGVWNEARVFSQAGLQGGWFAAPETAGFNAFAQRYRAKYGSDPTRIATLGYDAVSLAAALVRTQGQQRFSEPVLTNASGFAGADGVFRFNPNGTNERGLAVLEIRNGTAASVSPAPRQLGAGG</sequence>
<accession>A0A840BVU5</accession>
<evidence type="ECO:0000256" key="3">
    <source>
        <dbReference type="ARBA" id="ARBA00022970"/>
    </source>
</evidence>
<evidence type="ECO:0000259" key="4">
    <source>
        <dbReference type="Pfam" id="PF13458"/>
    </source>
</evidence>
<keyword evidence="2" id="KW-0732">Signal</keyword>
<organism evidence="5 6">
    <name type="scientific">Chelatococcus caeni</name>
    <dbReference type="NCBI Taxonomy" id="1348468"/>
    <lineage>
        <taxon>Bacteria</taxon>
        <taxon>Pseudomonadati</taxon>
        <taxon>Pseudomonadota</taxon>
        <taxon>Alphaproteobacteria</taxon>
        <taxon>Hyphomicrobiales</taxon>
        <taxon>Chelatococcaceae</taxon>
        <taxon>Chelatococcus</taxon>
    </lineage>
</organism>
<comment type="caution">
    <text evidence="5">The sequence shown here is derived from an EMBL/GenBank/DDBJ whole genome shotgun (WGS) entry which is preliminary data.</text>
</comment>
<proteinExistence type="inferred from homology"/>
<dbReference type="InterPro" id="IPR051010">
    <property type="entry name" value="BCAA_transport"/>
</dbReference>
<dbReference type="Gene3D" id="3.40.50.2300">
    <property type="match status" value="2"/>
</dbReference>
<dbReference type="GO" id="GO:0006865">
    <property type="term" value="P:amino acid transport"/>
    <property type="evidence" value="ECO:0007669"/>
    <property type="project" value="UniProtKB-KW"/>
</dbReference>
<keyword evidence="3" id="KW-0029">Amino-acid transport</keyword>
<comment type="similarity">
    <text evidence="1">Belongs to the leucine-binding protein family.</text>
</comment>
<name>A0A840BVU5_9HYPH</name>
<dbReference type="CDD" id="cd06339">
    <property type="entry name" value="PBP1_YraM_LppC_lipoprotein-like"/>
    <property type="match status" value="1"/>
</dbReference>
<keyword evidence="3" id="KW-0813">Transport</keyword>
<evidence type="ECO:0000313" key="6">
    <source>
        <dbReference type="Proteomes" id="UP000577362"/>
    </source>
</evidence>
<dbReference type="PANTHER" id="PTHR30483:SF6">
    <property type="entry name" value="PERIPLASMIC BINDING PROTEIN OF ABC TRANSPORTER FOR NATURAL AMINO ACIDS"/>
    <property type="match status" value="1"/>
</dbReference>
<dbReference type="PANTHER" id="PTHR30483">
    <property type="entry name" value="LEUCINE-SPECIFIC-BINDING PROTEIN"/>
    <property type="match status" value="1"/>
</dbReference>
<evidence type="ECO:0000256" key="2">
    <source>
        <dbReference type="ARBA" id="ARBA00022729"/>
    </source>
</evidence>
<dbReference type="InterPro" id="IPR028082">
    <property type="entry name" value="Peripla_BP_I"/>
</dbReference>
<protein>
    <recommendedName>
        <fullName evidence="4">Leucine-binding protein domain-containing protein</fullName>
    </recommendedName>
</protein>
<dbReference type="EMBL" id="JACIEN010000002">
    <property type="protein sequence ID" value="MBB4017090.1"/>
    <property type="molecule type" value="Genomic_DNA"/>
</dbReference>
<dbReference type="RefSeq" id="WP_183316561.1">
    <property type="nucleotide sequence ID" value="NZ_JACIEN010000002.1"/>
</dbReference>
<keyword evidence="6" id="KW-1185">Reference proteome</keyword>
<dbReference type="Proteomes" id="UP000577362">
    <property type="component" value="Unassembled WGS sequence"/>
</dbReference>
<gene>
    <name evidence="5" type="ORF">GGR16_002119</name>
</gene>
<dbReference type="Pfam" id="PF13458">
    <property type="entry name" value="Peripla_BP_6"/>
    <property type="match status" value="1"/>
</dbReference>
<feature type="domain" description="Leucine-binding protein" evidence="4">
    <location>
        <begin position="70"/>
        <end position="396"/>
    </location>
</feature>
<reference evidence="5 6" key="1">
    <citation type="submission" date="2020-08" db="EMBL/GenBank/DDBJ databases">
        <title>Genomic Encyclopedia of Type Strains, Phase IV (KMG-IV): sequencing the most valuable type-strain genomes for metagenomic binning, comparative biology and taxonomic classification.</title>
        <authorList>
            <person name="Goeker M."/>
        </authorList>
    </citation>
    <scope>NUCLEOTIDE SEQUENCE [LARGE SCALE GENOMIC DNA]</scope>
    <source>
        <strain evidence="5 6">DSM 103737</strain>
    </source>
</reference>
<dbReference type="SUPFAM" id="SSF53822">
    <property type="entry name" value="Periplasmic binding protein-like I"/>
    <property type="match status" value="1"/>
</dbReference>
<dbReference type="InterPro" id="IPR028081">
    <property type="entry name" value="Leu-bd"/>
</dbReference>